<feature type="region of interest" description="Disordered" evidence="1">
    <location>
        <begin position="722"/>
        <end position="764"/>
    </location>
</feature>
<feature type="compositionally biased region" description="Polar residues" evidence="1">
    <location>
        <begin position="588"/>
        <end position="601"/>
    </location>
</feature>
<sequence length="764" mass="83026">MRLPTVPRTSSPTGDKPTRAPQIYDIPRNFRFCGKTWADASSQPCGGKRPCPNGSDEECPLGEQCWGDTACNRFDFSFPPSADPTNEPSFTPPTKSPVHGPGYFEATNRCSVETYCPGGQHHECDSGQFCWANVGCNIFDLLPPSPPPTRRPSPKPTQHPVAMEPPTFHPSPNPTRMPTRPPTRKPTQPPTDRPTDRPTGRPTGRPTDMPTDRPLGTSLPTKLDTVAPTLNPFEPSLLGGKDDQTFGPGANVDVPNSEVQETSHMSETSVQTLYLPTMSRGIPRPSNASILHIMKVVDIARATLEEDKFVIALQSQTKIKSTLYQFQGFRAALEFITTQGFGGNYFYLGDVIRSRNRKQTTNFEVGVANVALFLSKMITDVISYERCDPNHIACGIPALDTLFADDDVVVKCASDSEDGIECPSEYGCTCVLGILNKFMGIGSPGVPTELSGADFCETSLLKSVCSRRLSNGGKLRWLVSMAHWVLLVQQTEERDWNYLDELDAFVAGGMIDTAFVNKVGSASASLAASTDRETRLGEFASNFFGIIMTMSKAHSSIPKLTTNGPTPQLMVSTPNPTSPLANDPTADYTRNPTGDPVSSGSALGPEPSAEPSLDNNFHIKLDQLDESSETKKDSSQHDDLDAMWFDEDFFGFSHDPSSVPSVHSDLLSDNEAPPTKEATLDGGSDIIFTASPTRSGADVREPDENATGEEYGLVSWLRREHSGESELFNPDSHPRGSPAKYEGSLPDGSDDEAEGRQQRSVVYG</sequence>
<name>K0S8L7_THAOC</name>
<organism evidence="2 3">
    <name type="scientific">Thalassiosira oceanica</name>
    <name type="common">Marine diatom</name>
    <dbReference type="NCBI Taxonomy" id="159749"/>
    <lineage>
        <taxon>Eukaryota</taxon>
        <taxon>Sar</taxon>
        <taxon>Stramenopiles</taxon>
        <taxon>Ochrophyta</taxon>
        <taxon>Bacillariophyta</taxon>
        <taxon>Coscinodiscophyceae</taxon>
        <taxon>Thalassiosirophycidae</taxon>
        <taxon>Thalassiosirales</taxon>
        <taxon>Thalassiosiraceae</taxon>
        <taxon>Thalassiosira</taxon>
    </lineage>
</organism>
<feature type="compositionally biased region" description="Polar residues" evidence="1">
    <location>
        <begin position="558"/>
        <end position="580"/>
    </location>
</feature>
<comment type="caution">
    <text evidence="2">The sequence shown here is derived from an EMBL/GenBank/DDBJ whole genome shotgun (WGS) entry which is preliminary data.</text>
</comment>
<feature type="region of interest" description="Disordered" evidence="1">
    <location>
        <begin position="656"/>
        <end position="710"/>
    </location>
</feature>
<feature type="compositionally biased region" description="Low complexity" evidence="1">
    <location>
        <begin position="200"/>
        <end position="214"/>
    </location>
</feature>
<dbReference type="Proteomes" id="UP000266841">
    <property type="component" value="Unassembled WGS sequence"/>
</dbReference>
<feature type="region of interest" description="Disordered" evidence="1">
    <location>
        <begin position="145"/>
        <end position="241"/>
    </location>
</feature>
<dbReference type="PANTHER" id="PTHR21113">
    <property type="entry name" value="AGAP001705-PA"/>
    <property type="match status" value="1"/>
</dbReference>
<gene>
    <name evidence="2" type="ORF">THAOC_25183</name>
</gene>
<dbReference type="OrthoDB" id="10656868at2759"/>
<evidence type="ECO:0000256" key="1">
    <source>
        <dbReference type="SAM" id="MobiDB-lite"/>
    </source>
</evidence>
<feature type="compositionally biased region" description="Low complexity" evidence="1">
    <location>
        <begin position="656"/>
        <end position="667"/>
    </location>
</feature>
<evidence type="ECO:0000313" key="2">
    <source>
        <dbReference type="EMBL" id="EJK55117.1"/>
    </source>
</evidence>
<dbReference type="eggNOG" id="ENOG502R187">
    <property type="taxonomic scope" value="Eukaryota"/>
</dbReference>
<protein>
    <submittedName>
        <fullName evidence="2">Uncharacterized protein</fullName>
    </submittedName>
</protein>
<feature type="compositionally biased region" description="Pro residues" evidence="1">
    <location>
        <begin position="167"/>
        <end position="181"/>
    </location>
</feature>
<evidence type="ECO:0000313" key="3">
    <source>
        <dbReference type="Proteomes" id="UP000266841"/>
    </source>
</evidence>
<feature type="compositionally biased region" description="Pro residues" evidence="1">
    <location>
        <begin position="145"/>
        <end position="157"/>
    </location>
</feature>
<dbReference type="PANTHER" id="PTHR21113:SF4">
    <property type="entry name" value="CHITIN-BINDING TYPE-4 DOMAIN-CONTAINING PROTEIN"/>
    <property type="match status" value="1"/>
</dbReference>
<keyword evidence="3" id="KW-1185">Reference proteome</keyword>
<dbReference type="PRINTS" id="PR01217">
    <property type="entry name" value="PRICHEXTENSN"/>
</dbReference>
<reference evidence="2 3" key="1">
    <citation type="journal article" date="2012" name="Genome Biol.">
        <title>Genome and low-iron response of an oceanic diatom adapted to chronic iron limitation.</title>
        <authorList>
            <person name="Lommer M."/>
            <person name="Specht M."/>
            <person name="Roy A.S."/>
            <person name="Kraemer L."/>
            <person name="Andreson R."/>
            <person name="Gutowska M.A."/>
            <person name="Wolf J."/>
            <person name="Bergner S.V."/>
            <person name="Schilhabel M.B."/>
            <person name="Klostermeier U.C."/>
            <person name="Beiko R.G."/>
            <person name="Rosenstiel P."/>
            <person name="Hippler M."/>
            <person name="Laroche J."/>
        </authorList>
    </citation>
    <scope>NUCLEOTIDE SEQUENCE [LARGE SCALE GENOMIC DNA]</scope>
    <source>
        <strain evidence="2 3">CCMP1005</strain>
    </source>
</reference>
<proteinExistence type="predicted"/>
<feature type="region of interest" description="Disordered" evidence="1">
    <location>
        <begin position="558"/>
        <end position="614"/>
    </location>
</feature>
<dbReference type="AlphaFoldDB" id="K0S8L7"/>
<feature type="region of interest" description="Disordered" evidence="1">
    <location>
        <begin position="1"/>
        <end position="22"/>
    </location>
</feature>
<dbReference type="EMBL" id="AGNL01034702">
    <property type="protein sequence ID" value="EJK55117.1"/>
    <property type="molecule type" value="Genomic_DNA"/>
</dbReference>
<accession>K0S8L7</accession>